<dbReference type="EMBL" id="CAJGYO010000005">
    <property type="protein sequence ID" value="CAD6233010.1"/>
    <property type="molecule type" value="Genomic_DNA"/>
</dbReference>
<name>A0A811NXZ8_9POAL</name>
<dbReference type="PANTHER" id="PTHR35510">
    <property type="entry name" value="DBH-LIKE MONOOXYGENASE"/>
    <property type="match status" value="1"/>
</dbReference>
<dbReference type="PANTHER" id="PTHR35510:SF3">
    <property type="entry name" value="OS09G0494500 PROTEIN"/>
    <property type="match status" value="1"/>
</dbReference>
<feature type="region of interest" description="Disordered" evidence="1">
    <location>
        <begin position="14"/>
        <end position="38"/>
    </location>
</feature>
<feature type="compositionally biased region" description="Basic residues" evidence="1">
    <location>
        <begin position="20"/>
        <end position="33"/>
    </location>
</feature>
<evidence type="ECO:0000313" key="2">
    <source>
        <dbReference type="EMBL" id="CAD6233010.1"/>
    </source>
</evidence>
<protein>
    <submittedName>
        <fullName evidence="2">Uncharacterized protein</fullName>
    </submittedName>
</protein>
<organism evidence="2 3">
    <name type="scientific">Miscanthus lutarioriparius</name>
    <dbReference type="NCBI Taxonomy" id="422564"/>
    <lineage>
        <taxon>Eukaryota</taxon>
        <taxon>Viridiplantae</taxon>
        <taxon>Streptophyta</taxon>
        <taxon>Embryophyta</taxon>
        <taxon>Tracheophyta</taxon>
        <taxon>Spermatophyta</taxon>
        <taxon>Magnoliopsida</taxon>
        <taxon>Liliopsida</taxon>
        <taxon>Poales</taxon>
        <taxon>Poaceae</taxon>
        <taxon>PACMAD clade</taxon>
        <taxon>Panicoideae</taxon>
        <taxon>Andropogonodae</taxon>
        <taxon>Andropogoneae</taxon>
        <taxon>Saccharinae</taxon>
        <taxon>Miscanthus</taxon>
    </lineage>
</organism>
<keyword evidence="3" id="KW-1185">Reference proteome</keyword>
<proteinExistence type="predicted"/>
<evidence type="ECO:0000256" key="1">
    <source>
        <dbReference type="SAM" id="MobiDB-lite"/>
    </source>
</evidence>
<reference evidence="2" key="1">
    <citation type="submission" date="2020-10" db="EMBL/GenBank/DDBJ databases">
        <authorList>
            <person name="Han B."/>
            <person name="Lu T."/>
            <person name="Zhao Q."/>
            <person name="Huang X."/>
            <person name="Zhao Y."/>
        </authorList>
    </citation>
    <scope>NUCLEOTIDE SEQUENCE</scope>
</reference>
<evidence type="ECO:0000313" key="3">
    <source>
        <dbReference type="Proteomes" id="UP000604825"/>
    </source>
</evidence>
<dbReference type="OrthoDB" id="1937743at2759"/>
<sequence length="108" mass="11559">MASSVTFHPHTWLSATSAGAHRRTKTAARRRQARPLCPGASLRVSPDWIHGLKSTMLQVASNYRALFEEMATGDENLSLAMVPWAPAKAHAHAASSSTSAGAEMMDAD</sequence>
<dbReference type="Proteomes" id="UP000604825">
    <property type="component" value="Unassembled WGS sequence"/>
</dbReference>
<accession>A0A811NXZ8</accession>
<dbReference type="AlphaFoldDB" id="A0A811NXZ8"/>
<gene>
    <name evidence="2" type="ORF">NCGR_LOCUS22500</name>
</gene>
<comment type="caution">
    <text evidence="2">The sequence shown here is derived from an EMBL/GenBank/DDBJ whole genome shotgun (WGS) entry which is preliminary data.</text>
</comment>